<dbReference type="AlphaFoldDB" id="A0A2U8LKQ2"/>
<name>A0A2U8LKQ2_9HELO</name>
<keyword evidence="2" id="KW-0540">Nuclease</keyword>
<dbReference type="InterPro" id="IPR051289">
    <property type="entry name" value="LAGLIDADG_Endonuclease"/>
</dbReference>
<keyword evidence="2" id="KW-0378">Hydrolase</keyword>
<feature type="domain" description="Homing endonuclease LAGLIDADG" evidence="1">
    <location>
        <begin position="12"/>
        <end position="113"/>
    </location>
</feature>
<protein>
    <submittedName>
        <fullName evidence="2">LAGLIDADG endonuclease</fullName>
    </submittedName>
</protein>
<evidence type="ECO:0000259" key="1">
    <source>
        <dbReference type="Pfam" id="PF00961"/>
    </source>
</evidence>
<dbReference type="GO" id="GO:0005739">
    <property type="term" value="C:mitochondrion"/>
    <property type="evidence" value="ECO:0007669"/>
    <property type="project" value="UniProtKB-ARBA"/>
</dbReference>
<geneLocation type="mitochondrion" evidence="2"/>
<dbReference type="Gene3D" id="3.10.28.10">
    <property type="entry name" value="Homing endonucleases"/>
    <property type="match status" value="1"/>
</dbReference>
<evidence type="ECO:0000313" key="2">
    <source>
        <dbReference type="EMBL" id="AWL21282.1"/>
    </source>
</evidence>
<dbReference type="Pfam" id="PF00961">
    <property type="entry name" value="LAGLIDADG_1"/>
    <property type="match status" value="1"/>
</dbReference>
<accession>A0A2U8LKQ2</accession>
<proteinExistence type="predicted"/>
<dbReference type="InterPro" id="IPR004860">
    <property type="entry name" value="LAGLIDADG_dom"/>
</dbReference>
<dbReference type="EMBL" id="MG704281">
    <property type="protein sequence ID" value="AWL21282.1"/>
    <property type="molecule type" value="Genomic_DNA"/>
</dbReference>
<dbReference type="InterPro" id="IPR027434">
    <property type="entry name" value="Homing_endonucl"/>
</dbReference>
<gene>
    <name evidence="2" type="primary">lagli-a</name>
</gene>
<organism evidence="2">
    <name type="scientific">Gamarada debralockiae</name>
    <dbReference type="NCBI Taxonomy" id="2037899"/>
    <lineage>
        <taxon>Eukaryota</taxon>
        <taxon>Fungi</taxon>
        <taxon>Dikarya</taxon>
        <taxon>Ascomycota</taxon>
        <taxon>Pezizomycotina</taxon>
        <taxon>Leotiomycetes</taxon>
        <taxon>Helotiales</taxon>
        <taxon>Hyphodiscaceae</taxon>
        <taxon>Gamarada</taxon>
    </lineage>
</organism>
<keyword evidence="2" id="KW-0496">Mitochondrion</keyword>
<dbReference type="SUPFAM" id="SSF55608">
    <property type="entry name" value="Homing endonucleases"/>
    <property type="match status" value="1"/>
</dbReference>
<keyword evidence="2" id="KW-0255">Endonuclease</keyword>
<dbReference type="PANTHER" id="PTHR36181">
    <property type="entry name" value="INTRON-ENCODED ENDONUCLEASE AI3-RELATED"/>
    <property type="match status" value="1"/>
</dbReference>
<sequence>MKKYKLNPYWVTGFVDAEGCFSLNMTENKSYKIGWRNQAFFKITLHIRDKNLLLQIKSFFILVGSIYTRSKEETVVYQVQSIKDIMKVIIPHFLNYPLITQKQSDFLIFKNIVKLMNNGKHIKKDGLIKIVNLKASLNRRLPKNIKSHFKKKKK</sequence>
<reference evidence="2" key="1">
    <citation type="journal article" date="2018" name="Mycorrhiza">
        <title>Gamarada debralockiae gen. nov. sp. nov.-the genome of the most widespread Australian ericoid mycorrhizal fungus.</title>
        <authorList>
            <person name="Midgley D.J."/>
            <person name="Sutcliffe B."/>
            <person name="Greenfield P."/>
            <person name="Tran-Dinh N."/>
        </authorList>
    </citation>
    <scope>NUCLEOTIDE SEQUENCE</scope>
    <source>
        <strain evidence="2">T6G9</strain>
    </source>
</reference>
<dbReference type="PANTHER" id="PTHR36181:SF4">
    <property type="entry name" value="LAGLIDADG ENDONUCLEASE"/>
    <property type="match status" value="1"/>
</dbReference>
<dbReference type="GO" id="GO:0004519">
    <property type="term" value="F:endonuclease activity"/>
    <property type="evidence" value="ECO:0007669"/>
    <property type="project" value="UniProtKB-KW"/>
</dbReference>